<dbReference type="GO" id="GO:0006006">
    <property type="term" value="P:glucose metabolic process"/>
    <property type="evidence" value="ECO:0007669"/>
    <property type="project" value="TreeGrafter"/>
</dbReference>
<keyword evidence="7" id="KW-1185">Reference proteome</keyword>
<evidence type="ECO:0000256" key="4">
    <source>
        <dbReference type="SAM" id="MobiDB-lite"/>
    </source>
</evidence>
<dbReference type="CDD" id="cd09019">
    <property type="entry name" value="galactose_mutarotase_like"/>
    <property type="match status" value="1"/>
</dbReference>
<dbReference type="Gene3D" id="2.70.98.10">
    <property type="match status" value="1"/>
</dbReference>
<dbReference type="Pfam" id="PF01263">
    <property type="entry name" value="Aldose_epim"/>
    <property type="match status" value="1"/>
</dbReference>
<reference evidence="6" key="1">
    <citation type="submission" date="2021-07" db="EMBL/GenBank/DDBJ databases">
        <authorList>
            <person name="Branca A.L. A."/>
        </authorList>
    </citation>
    <scope>NUCLEOTIDE SEQUENCE</scope>
</reference>
<keyword evidence="2" id="KW-0413">Isomerase</keyword>
<dbReference type="PANTHER" id="PTHR10091:SF6">
    <property type="entry name" value="1-EPIMERASE, PUTATIVE (AFU_ORTHOLOGUE AFUA_3G13240)-RELATED"/>
    <property type="match status" value="1"/>
</dbReference>
<dbReference type="InterPro" id="IPR047215">
    <property type="entry name" value="Galactose_mutarotase-like"/>
</dbReference>
<dbReference type="PANTHER" id="PTHR10091">
    <property type="entry name" value="ALDOSE-1-EPIMERASE"/>
    <property type="match status" value="1"/>
</dbReference>
<evidence type="ECO:0000256" key="2">
    <source>
        <dbReference type="ARBA" id="ARBA00023235"/>
    </source>
</evidence>
<protein>
    <recommendedName>
        <fullName evidence="8">Aldose 1-epimerase</fullName>
    </recommendedName>
</protein>
<dbReference type="Proteomes" id="UP001153618">
    <property type="component" value="Unassembled WGS sequence"/>
</dbReference>
<evidence type="ECO:0000313" key="7">
    <source>
        <dbReference type="Proteomes" id="UP001153618"/>
    </source>
</evidence>
<feature type="compositionally biased region" description="Low complexity" evidence="4">
    <location>
        <begin position="57"/>
        <end position="73"/>
    </location>
</feature>
<evidence type="ECO:0008006" key="8">
    <source>
        <dbReference type="Google" id="ProtNLM"/>
    </source>
</evidence>
<feature type="transmembrane region" description="Helical" evidence="5">
    <location>
        <begin position="21"/>
        <end position="39"/>
    </location>
</feature>
<evidence type="ECO:0000256" key="1">
    <source>
        <dbReference type="ARBA" id="ARBA00006206"/>
    </source>
</evidence>
<comment type="caution">
    <text evidence="6">The sequence shown here is derived from an EMBL/GenBank/DDBJ whole genome shotgun (WGS) entry which is preliminary data.</text>
</comment>
<evidence type="ECO:0000256" key="5">
    <source>
        <dbReference type="SAM" id="Phobius"/>
    </source>
</evidence>
<dbReference type="FunFam" id="2.70.98.10:FF:000014">
    <property type="entry name" value="Aldose 1-epimerase, putative"/>
    <property type="match status" value="1"/>
</dbReference>
<evidence type="ECO:0000256" key="3">
    <source>
        <dbReference type="ARBA" id="ARBA00023277"/>
    </source>
</evidence>
<feature type="region of interest" description="Disordered" evidence="4">
    <location>
        <begin position="57"/>
        <end position="77"/>
    </location>
</feature>
<organism evidence="6 7">
    <name type="scientific">Penicillium olsonii</name>
    <dbReference type="NCBI Taxonomy" id="99116"/>
    <lineage>
        <taxon>Eukaryota</taxon>
        <taxon>Fungi</taxon>
        <taxon>Dikarya</taxon>
        <taxon>Ascomycota</taxon>
        <taxon>Pezizomycotina</taxon>
        <taxon>Eurotiomycetes</taxon>
        <taxon>Eurotiomycetidae</taxon>
        <taxon>Eurotiales</taxon>
        <taxon>Aspergillaceae</taxon>
        <taxon>Penicillium</taxon>
    </lineage>
</organism>
<keyword evidence="5" id="KW-0812">Transmembrane</keyword>
<sequence>MPGPLGCVRSFICPTRITLRLVLVYLFLFLSILTLGLNMRVKSYVTAALYGLPALTSAAPSPSSSASASSPSAGPETDHFKTYTIKAENITAELIPYGARLTSLLVPDRNGKVQDVVVGYDDPKEYLHDSETNRTFFGAVVGRYANRIKNGTFTIDENTYHVPENENDGKDTLHGGNVGYDMRNWTVTAHTDSAITFSLLDQGFEKFPGDVITHATFSVSTEKSPANPKGLPQLTSKIVALSLTEKTPIMLSNHIYWNLNAFKESTVLNDTSLQLPLSRRFVGGDSILIPNGTIHDVETSFQGALDFTSSKLIGEDIDKTTGLCGTGCTGYDTCFLVDRPSTNSADSMSTALRASSSTTGITLEVATNQAALQIYTCSGQNGSIGTKQSQAKRNKADGGDAGATHVNKYGCFVIETEDWIDGINQPQWGRTPYQIFGPEDGPAVNWATYQFGTD</sequence>
<dbReference type="GO" id="GO:0004034">
    <property type="term" value="F:aldose 1-epimerase activity"/>
    <property type="evidence" value="ECO:0007669"/>
    <property type="project" value="TreeGrafter"/>
</dbReference>
<dbReference type="GO" id="GO:0030246">
    <property type="term" value="F:carbohydrate binding"/>
    <property type="evidence" value="ECO:0007669"/>
    <property type="project" value="InterPro"/>
</dbReference>
<dbReference type="EMBL" id="CAJVOS010000093">
    <property type="protein sequence ID" value="CAG8277491.1"/>
    <property type="molecule type" value="Genomic_DNA"/>
</dbReference>
<proteinExistence type="inferred from homology"/>
<accession>A0A9W4IFV9</accession>
<dbReference type="InterPro" id="IPR008183">
    <property type="entry name" value="Aldose_1/G6P_1-epimerase"/>
</dbReference>
<keyword evidence="3" id="KW-0119">Carbohydrate metabolism</keyword>
<dbReference type="SUPFAM" id="SSF74650">
    <property type="entry name" value="Galactose mutarotase-like"/>
    <property type="match status" value="1"/>
</dbReference>
<dbReference type="GO" id="GO:0033499">
    <property type="term" value="P:galactose catabolic process via UDP-galactose, Leloir pathway"/>
    <property type="evidence" value="ECO:0007669"/>
    <property type="project" value="TreeGrafter"/>
</dbReference>
<gene>
    <name evidence="6" type="ORF">POLS_LOCUS9385</name>
</gene>
<dbReference type="OrthoDB" id="274691at2759"/>
<evidence type="ECO:0000313" key="6">
    <source>
        <dbReference type="EMBL" id="CAG8277491.1"/>
    </source>
</evidence>
<keyword evidence="5" id="KW-0472">Membrane</keyword>
<name>A0A9W4IFV9_PENOL</name>
<keyword evidence="5" id="KW-1133">Transmembrane helix</keyword>
<dbReference type="InterPro" id="IPR014718">
    <property type="entry name" value="GH-type_carb-bd"/>
</dbReference>
<dbReference type="InterPro" id="IPR011013">
    <property type="entry name" value="Gal_mutarotase_sf_dom"/>
</dbReference>
<dbReference type="AlphaFoldDB" id="A0A9W4IFV9"/>
<comment type="similarity">
    <text evidence="1">Belongs to the aldose epimerase family.</text>
</comment>